<feature type="binding site" evidence="6">
    <location>
        <begin position="25"/>
        <end position="27"/>
    </location>
    <ligand>
        <name>S-adenosyl-L-methionine</name>
        <dbReference type="ChEBI" id="CHEBI:59789"/>
    </ligand>
</feature>
<dbReference type="GO" id="GO:0070475">
    <property type="term" value="P:rRNA base methylation"/>
    <property type="evidence" value="ECO:0007669"/>
    <property type="project" value="UniProtKB-UniRule"/>
</dbReference>
<feature type="binding site" evidence="6">
    <location>
        <position position="71"/>
    </location>
    <ligand>
        <name>S-adenosyl-L-methionine</name>
        <dbReference type="ChEBI" id="CHEBI:59789"/>
    </ligand>
</feature>
<dbReference type="PANTHER" id="PTHR11265">
    <property type="entry name" value="S-ADENOSYL-METHYLTRANSFERASE MRAW"/>
    <property type="match status" value="1"/>
</dbReference>
<dbReference type="OrthoDB" id="9806637at2"/>
<feature type="binding site" evidence="6">
    <location>
        <position position="45"/>
    </location>
    <ligand>
        <name>S-adenosyl-L-methionine</name>
        <dbReference type="ChEBI" id="CHEBI:59789"/>
    </ligand>
</feature>
<evidence type="ECO:0000313" key="8">
    <source>
        <dbReference type="EMBL" id="TYT23000.1"/>
    </source>
</evidence>
<feature type="binding site" evidence="6">
    <location>
        <position position="97"/>
    </location>
    <ligand>
        <name>S-adenosyl-L-methionine</name>
        <dbReference type="ChEBI" id="CHEBI:59789"/>
    </ligand>
</feature>
<comment type="similarity">
    <text evidence="1 6">Belongs to the methyltransferase superfamily. RsmH family.</text>
</comment>
<evidence type="ECO:0000256" key="2">
    <source>
        <dbReference type="ARBA" id="ARBA00022552"/>
    </source>
</evidence>
<dbReference type="InterPro" id="IPR023397">
    <property type="entry name" value="SAM-dep_MeTrfase_MraW_recog"/>
</dbReference>
<dbReference type="PANTHER" id="PTHR11265:SF0">
    <property type="entry name" value="12S RRNA N4-METHYLCYTIDINE METHYLTRANSFERASE"/>
    <property type="match status" value="1"/>
</dbReference>
<reference evidence="8 9" key="1">
    <citation type="submission" date="2019-08" db="EMBL/GenBank/DDBJ databases">
        <title>Luteimonas viscosus sp. nov., isolated from soil of a sunflower field.</title>
        <authorList>
            <person name="Jianli Z."/>
            <person name="Ying Z."/>
        </authorList>
    </citation>
    <scope>NUCLEOTIDE SEQUENCE [LARGE SCALE GENOMIC DNA]</scope>
    <source>
        <strain evidence="8 9">XBU10</strain>
    </source>
</reference>
<comment type="function">
    <text evidence="6">Specifically methylates the N4 position of cytidine in position 1402 (C1402) of 16S rRNA.</text>
</comment>
<dbReference type="InterPro" id="IPR002903">
    <property type="entry name" value="RsmH"/>
</dbReference>
<evidence type="ECO:0000256" key="6">
    <source>
        <dbReference type="HAMAP-Rule" id="MF_01007"/>
    </source>
</evidence>
<dbReference type="SUPFAM" id="SSF53335">
    <property type="entry name" value="S-adenosyl-L-methionine-dependent methyltransferases"/>
    <property type="match status" value="1"/>
</dbReference>
<evidence type="ECO:0000256" key="3">
    <source>
        <dbReference type="ARBA" id="ARBA00022603"/>
    </source>
</evidence>
<dbReference type="EMBL" id="VTFT01000003">
    <property type="protein sequence ID" value="TYT23000.1"/>
    <property type="molecule type" value="Genomic_DNA"/>
</dbReference>
<evidence type="ECO:0000256" key="7">
    <source>
        <dbReference type="SAM" id="MobiDB-lite"/>
    </source>
</evidence>
<dbReference type="AlphaFoldDB" id="A0A5D4XK00"/>
<comment type="catalytic activity">
    <reaction evidence="6">
        <text>cytidine(1402) in 16S rRNA + S-adenosyl-L-methionine = N(4)-methylcytidine(1402) in 16S rRNA + S-adenosyl-L-homocysteine + H(+)</text>
        <dbReference type="Rhea" id="RHEA:42928"/>
        <dbReference type="Rhea" id="RHEA-COMP:10286"/>
        <dbReference type="Rhea" id="RHEA-COMP:10287"/>
        <dbReference type="ChEBI" id="CHEBI:15378"/>
        <dbReference type="ChEBI" id="CHEBI:57856"/>
        <dbReference type="ChEBI" id="CHEBI:59789"/>
        <dbReference type="ChEBI" id="CHEBI:74506"/>
        <dbReference type="ChEBI" id="CHEBI:82748"/>
        <dbReference type="EC" id="2.1.1.199"/>
    </reaction>
</comment>
<organism evidence="8 9">
    <name type="scientific">Luteimonas viscosa</name>
    <dbReference type="NCBI Taxonomy" id="1132694"/>
    <lineage>
        <taxon>Bacteria</taxon>
        <taxon>Pseudomonadati</taxon>
        <taxon>Pseudomonadota</taxon>
        <taxon>Gammaproteobacteria</taxon>
        <taxon>Lysobacterales</taxon>
        <taxon>Lysobacteraceae</taxon>
        <taxon>Luteimonas</taxon>
    </lineage>
</organism>
<keyword evidence="3 6" id="KW-0489">Methyltransferase</keyword>
<dbReference type="GO" id="GO:0005737">
    <property type="term" value="C:cytoplasm"/>
    <property type="evidence" value="ECO:0007669"/>
    <property type="project" value="UniProtKB-SubCell"/>
</dbReference>
<dbReference type="Proteomes" id="UP000324973">
    <property type="component" value="Unassembled WGS sequence"/>
</dbReference>
<accession>A0A5D4XK00</accession>
<dbReference type="HAMAP" id="MF_01007">
    <property type="entry name" value="16SrRNA_methyltr_H"/>
    <property type="match status" value="1"/>
</dbReference>
<dbReference type="Gene3D" id="3.40.50.150">
    <property type="entry name" value="Vaccinia Virus protein VP39"/>
    <property type="match status" value="1"/>
</dbReference>
<dbReference type="SUPFAM" id="SSF81799">
    <property type="entry name" value="Putative methyltransferase TM0872, insert domain"/>
    <property type="match status" value="1"/>
</dbReference>
<dbReference type="PIRSF" id="PIRSF004486">
    <property type="entry name" value="MraW"/>
    <property type="match status" value="1"/>
</dbReference>
<evidence type="ECO:0000256" key="1">
    <source>
        <dbReference type="ARBA" id="ARBA00010396"/>
    </source>
</evidence>
<evidence type="ECO:0000256" key="4">
    <source>
        <dbReference type="ARBA" id="ARBA00022679"/>
    </source>
</evidence>
<feature type="binding site" evidence="6">
    <location>
        <position position="90"/>
    </location>
    <ligand>
        <name>S-adenosyl-L-methionine</name>
        <dbReference type="ChEBI" id="CHEBI:59789"/>
    </ligand>
</feature>
<dbReference type="Pfam" id="PF01795">
    <property type="entry name" value="Methyltransf_5"/>
    <property type="match status" value="1"/>
</dbReference>
<evidence type="ECO:0000256" key="5">
    <source>
        <dbReference type="ARBA" id="ARBA00022691"/>
    </source>
</evidence>
<dbReference type="InterPro" id="IPR029063">
    <property type="entry name" value="SAM-dependent_MTases_sf"/>
</dbReference>
<comment type="caution">
    <text evidence="8">The sequence shown here is derived from an EMBL/GenBank/DDBJ whole genome shotgun (WGS) entry which is preliminary data.</text>
</comment>
<keyword evidence="4 6" id="KW-0808">Transferase</keyword>
<dbReference type="Gene3D" id="1.10.150.170">
    <property type="entry name" value="Putative methyltransferase TM0872, insert domain"/>
    <property type="match status" value="1"/>
</dbReference>
<keyword evidence="9" id="KW-1185">Reference proteome</keyword>
<keyword evidence="5 6" id="KW-0949">S-adenosyl-L-methionine</keyword>
<feature type="region of interest" description="Disordered" evidence="7">
    <location>
        <begin position="299"/>
        <end position="329"/>
    </location>
</feature>
<name>A0A5D4XK00_9GAMM</name>
<dbReference type="NCBIfam" id="TIGR00006">
    <property type="entry name" value="16S rRNA (cytosine(1402)-N(4))-methyltransferase RsmH"/>
    <property type="match status" value="1"/>
</dbReference>
<keyword evidence="2 6" id="KW-0698">rRNA processing</keyword>
<dbReference type="EC" id="2.1.1.199" evidence="6"/>
<gene>
    <name evidence="6 8" type="primary">rsmH</name>
    <name evidence="8" type="ORF">FZO89_17275</name>
</gene>
<keyword evidence="6" id="KW-0963">Cytoplasm</keyword>
<comment type="subcellular location">
    <subcellularLocation>
        <location evidence="6">Cytoplasm</location>
    </subcellularLocation>
</comment>
<dbReference type="GO" id="GO:0071424">
    <property type="term" value="F:rRNA (cytosine-N4-)-methyltransferase activity"/>
    <property type="evidence" value="ECO:0007669"/>
    <property type="project" value="UniProtKB-UniRule"/>
</dbReference>
<proteinExistence type="inferred from homology"/>
<sequence length="329" mass="35321">MFEQVMEGLRVVEDGTYLDGTFGRGGHARGVLQRLGAGGRLLLMDKDPEAIAVAEREFRGDARVAIRRGSFADMGGWDAVAKGLDGVLLDLGVSSPQLDVAARGFSFGKDGPLDMRMDPDGGESAAQWLAGADEREIADVLWTFGDERMSRRIARAIVARRATAPLTRTGELAELIASVVPRGRHDIHPATRSFQAIRIHVNRELADLEQGLAAAHDALRPGGRLAVISFHSLEDRIVKRFITAHAKAPPGNRRLPEATGFEPTLRAVGDAGKARADELAANPRARSAVLRVAEKRGFGIGDSGFGKAEKSPQIPNPQFPIPGVAEPRP</sequence>
<evidence type="ECO:0000313" key="9">
    <source>
        <dbReference type="Proteomes" id="UP000324973"/>
    </source>
</evidence>
<protein>
    <recommendedName>
        <fullName evidence="6">Ribosomal RNA small subunit methyltransferase H</fullName>
        <ecNumber evidence="6">2.1.1.199</ecNumber>
    </recommendedName>
    <alternativeName>
        <fullName evidence="6">16S rRNA m(4)C1402 methyltransferase</fullName>
    </alternativeName>
    <alternativeName>
        <fullName evidence="6">rRNA (cytosine-N(4)-)-methyltransferase RsmH</fullName>
    </alternativeName>
</protein>